<name>A0A316G7Q4_9RHOB</name>
<gene>
    <name evidence="2" type="ORF">C8D95_10380</name>
</gene>
<comment type="caution">
    <text evidence="2">The sequence shown here is derived from an EMBL/GenBank/DDBJ whole genome shotgun (WGS) entry which is preliminary data.</text>
</comment>
<dbReference type="Proteomes" id="UP000245390">
    <property type="component" value="Unassembled WGS sequence"/>
</dbReference>
<evidence type="ECO:0000313" key="3">
    <source>
        <dbReference type="Proteomes" id="UP000245390"/>
    </source>
</evidence>
<feature type="region of interest" description="Disordered" evidence="1">
    <location>
        <begin position="1"/>
        <end position="43"/>
    </location>
</feature>
<protein>
    <submittedName>
        <fullName evidence="2">Uncharacterized protein</fullName>
    </submittedName>
</protein>
<organism evidence="2 3">
    <name type="scientific">Silicimonas algicola</name>
    <dbReference type="NCBI Taxonomy" id="1826607"/>
    <lineage>
        <taxon>Bacteria</taxon>
        <taxon>Pseudomonadati</taxon>
        <taxon>Pseudomonadota</taxon>
        <taxon>Alphaproteobacteria</taxon>
        <taxon>Rhodobacterales</taxon>
        <taxon>Paracoccaceae</taxon>
    </lineage>
</organism>
<keyword evidence="3" id="KW-1185">Reference proteome</keyword>
<sequence>MSDDKTPDPQGWTPRRDPEAQTPPARGPKDAPLPRPIRDWASI</sequence>
<dbReference type="RefSeq" id="WP_277601039.1">
    <property type="nucleotide sequence ID" value="NZ_CP034588.1"/>
</dbReference>
<proteinExistence type="predicted"/>
<dbReference type="AlphaFoldDB" id="A0A316G7Q4"/>
<accession>A0A316G7Q4</accession>
<evidence type="ECO:0000313" key="2">
    <source>
        <dbReference type="EMBL" id="PWK56848.1"/>
    </source>
</evidence>
<dbReference type="EMBL" id="QGGV01000003">
    <property type="protein sequence ID" value="PWK56848.1"/>
    <property type="molecule type" value="Genomic_DNA"/>
</dbReference>
<evidence type="ECO:0000256" key="1">
    <source>
        <dbReference type="SAM" id="MobiDB-lite"/>
    </source>
</evidence>
<reference evidence="2 3" key="1">
    <citation type="submission" date="2018-05" db="EMBL/GenBank/DDBJ databases">
        <title>Genomic Encyclopedia of Type Strains, Phase IV (KMG-IV): sequencing the most valuable type-strain genomes for metagenomic binning, comparative biology and taxonomic classification.</title>
        <authorList>
            <person name="Goeker M."/>
        </authorList>
    </citation>
    <scope>NUCLEOTIDE SEQUENCE [LARGE SCALE GENOMIC DNA]</scope>
    <source>
        <strain evidence="2 3">DSM 103371</strain>
    </source>
</reference>